<evidence type="ECO:0000313" key="2">
    <source>
        <dbReference type="Proteomes" id="UP000053105"/>
    </source>
</evidence>
<reference evidence="1 2" key="1">
    <citation type="submission" date="2015-07" db="EMBL/GenBank/DDBJ databases">
        <title>The genome of Melipona quadrifasciata.</title>
        <authorList>
            <person name="Pan H."/>
            <person name="Kapheim K."/>
        </authorList>
    </citation>
    <scope>NUCLEOTIDE SEQUENCE [LARGE SCALE GENOMIC DNA]</scope>
    <source>
        <strain evidence="1">0111107301</strain>
        <tissue evidence="1">Whole body</tissue>
    </source>
</reference>
<dbReference type="AlphaFoldDB" id="A0A0M9A1F1"/>
<protein>
    <submittedName>
        <fullName evidence="1">Uncharacterized protein</fullName>
    </submittedName>
</protein>
<keyword evidence="2" id="KW-1185">Reference proteome</keyword>
<dbReference type="EMBL" id="KQ435794">
    <property type="protein sequence ID" value="KOX73933.1"/>
    <property type="molecule type" value="Genomic_DNA"/>
</dbReference>
<gene>
    <name evidence="1" type="ORF">WN51_14011</name>
</gene>
<organism evidence="1 2">
    <name type="scientific">Melipona quadrifasciata</name>
    <dbReference type="NCBI Taxonomy" id="166423"/>
    <lineage>
        <taxon>Eukaryota</taxon>
        <taxon>Metazoa</taxon>
        <taxon>Ecdysozoa</taxon>
        <taxon>Arthropoda</taxon>
        <taxon>Hexapoda</taxon>
        <taxon>Insecta</taxon>
        <taxon>Pterygota</taxon>
        <taxon>Neoptera</taxon>
        <taxon>Endopterygota</taxon>
        <taxon>Hymenoptera</taxon>
        <taxon>Apocrita</taxon>
        <taxon>Aculeata</taxon>
        <taxon>Apoidea</taxon>
        <taxon>Anthophila</taxon>
        <taxon>Apidae</taxon>
        <taxon>Melipona</taxon>
    </lineage>
</organism>
<accession>A0A0M9A1F1</accession>
<dbReference type="Proteomes" id="UP000053105">
    <property type="component" value="Unassembled WGS sequence"/>
</dbReference>
<proteinExistence type="predicted"/>
<sequence length="136" mass="15556">MVEIPSNKSSPNLRKLSSLEDNLETCASVEVDPYEAGLSPPNHEQGKPMKGLWGLDSFVDKNKDSRDKYVRELDDPSLVEQGSDIERQERMGLERVHLVNEVTGYFWRVFRDIYSTVAIFQNNHKISKAAFVRSLN</sequence>
<name>A0A0M9A1F1_9HYME</name>
<evidence type="ECO:0000313" key="1">
    <source>
        <dbReference type="EMBL" id="KOX73933.1"/>
    </source>
</evidence>